<sequence length="365" mass="41637">MIEPRYYVIFGLVLVLLQLLIFATNRTFFWLCADKLRHQTRRWISIAMFVLPNLLLLGTVLRLFMLHRLVALILLILLYVSFVGLGVWLIRRLTYRRANFANIERALRITAPLAFIGLLILSVYNAYMPRISYYQLTIDKPMKPLRIGMVSDLHLGRLFGNRHLDWLAEIFNQQKVDLILMPGDIMDDNTDAYLAEHMQPHLAKLRAPLGVYATLGNHDLFGHQQAISAEIRKAGITLLQDQSITLNNELVLIGRNDDLDKNRPSTASLLDAVENKQLPIILLDHRPSEIELHANLPIDLQVSGHAHKGQVFPANIITALTYRLDYGHEQINGRHFVVSSGYGFWGIPMRLGSQSEVVIIDLQGR</sequence>
<keyword evidence="1" id="KW-0472">Membrane</keyword>
<keyword evidence="3" id="KW-0378">Hydrolase</keyword>
<dbReference type="PANTHER" id="PTHR31302:SF0">
    <property type="entry name" value="TRANSMEMBRANE PROTEIN WITH METALLOPHOSPHOESTERASE DOMAIN"/>
    <property type="match status" value="1"/>
</dbReference>
<feature type="transmembrane region" description="Helical" evidence="1">
    <location>
        <begin position="109"/>
        <end position="127"/>
    </location>
</feature>
<dbReference type="Proteomes" id="UP000255264">
    <property type="component" value="Unassembled WGS sequence"/>
</dbReference>
<dbReference type="SUPFAM" id="SSF56300">
    <property type="entry name" value="Metallo-dependent phosphatases"/>
    <property type="match status" value="1"/>
</dbReference>
<reference evidence="3 4" key="1">
    <citation type="submission" date="2018-06" db="EMBL/GenBank/DDBJ databases">
        <authorList>
            <consortium name="Pathogen Informatics"/>
            <person name="Doyle S."/>
        </authorList>
    </citation>
    <scope>NUCLEOTIDE SEQUENCE [LARGE SCALE GENOMIC DNA]</scope>
    <source>
        <strain evidence="3 4">NCTC13335</strain>
    </source>
</reference>
<dbReference type="Pfam" id="PF00149">
    <property type="entry name" value="Metallophos"/>
    <property type="match status" value="1"/>
</dbReference>
<dbReference type="Gene3D" id="3.60.21.10">
    <property type="match status" value="1"/>
</dbReference>
<dbReference type="CDD" id="cd07385">
    <property type="entry name" value="MPP_YkuE_C"/>
    <property type="match status" value="1"/>
</dbReference>
<gene>
    <name evidence="3" type="ORF">NCTC13335_00085</name>
</gene>
<dbReference type="InterPro" id="IPR051158">
    <property type="entry name" value="Metallophosphoesterase_sf"/>
</dbReference>
<dbReference type="GO" id="GO:0016787">
    <property type="term" value="F:hydrolase activity"/>
    <property type="evidence" value="ECO:0007669"/>
    <property type="project" value="UniProtKB-KW"/>
</dbReference>
<organism evidence="3 4">
    <name type="scientific">Haemophilus pittmaniae</name>
    <dbReference type="NCBI Taxonomy" id="249188"/>
    <lineage>
        <taxon>Bacteria</taxon>
        <taxon>Pseudomonadati</taxon>
        <taxon>Pseudomonadota</taxon>
        <taxon>Gammaproteobacteria</taxon>
        <taxon>Pasteurellales</taxon>
        <taxon>Pasteurellaceae</taxon>
        <taxon>Haemophilus</taxon>
    </lineage>
</organism>
<protein>
    <submittedName>
        <fullName evidence="3">Phosphohydrolase</fullName>
        <ecNumber evidence="3">3.1.-.-</ecNumber>
    </submittedName>
</protein>
<feature type="transmembrane region" description="Helical" evidence="1">
    <location>
        <begin position="70"/>
        <end position="89"/>
    </location>
</feature>
<dbReference type="InterPro" id="IPR029052">
    <property type="entry name" value="Metallo-depent_PP-like"/>
</dbReference>
<evidence type="ECO:0000313" key="3">
    <source>
        <dbReference type="EMBL" id="STO92265.1"/>
    </source>
</evidence>
<dbReference type="InterPro" id="IPR004843">
    <property type="entry name" value="Calcineurin-like_PHP"/>
</dbReference>
<feature type="transmembrane region" description="Helical" evidence="1">
    <location>
        <begin position="43"/>
        <end position="64"/>
    </location>
</feature>
<keyword evidence="4" id="KW-1185">Reference proteome</keyword>
<keyword evidence="1" id="KW-1133">Transmembrane helix</keyword>
<dbReference type="AlphaFoldDB" id="A0A377IVJ3"/>
<dbReference type="PANTHER" id="PTHR31302">
    <property type="entry name" value="TRANSMEMBRANE PROTEIN WITH METALLOPHOSPHOESTERASE DOMAIN-RELATED"/>
    <property type="match status" value="1"/>
</dbReference>
<feature type="transmembrane region" description="Helical" evidence="1">
    <location>
        <begin position="6"/>
        <end position="31"/>
    </location>
</feature>
<proteinExistence type="predicted"/>
<keyword evidence="1" id="KW-0812">Transmembrane</keyword>
<dbReference type="EMBL" id="UGHS01000001">
    <property type="protein sequence ID" value="STO92265.1"/>
    <property type="molecule type" value="Genomic_DNA"/>
</dbReference>
<dbReference type="EC" id="3.1.-.-" evidence="3"/>
<evidence type="ECO:0000256" key="1">
    <source>
        <dbReference type="SAM" id="Phobius"/>
    </source>
</evidence>
<feature type="domain" description="Calcineurin-like phosphoesterase" evidence="2">
    <location>
        <begin position="145"/>
        <end position="308"/>
    </location>
</feature>
<accession>A0A377IVJ3</accession>
<name>A0A377IVJ3_9PAST</name>
<evidence type="ECO:0000259" key="2">
    <source>
        <dbReference type="Pfam" id="PF00149"/>
    </source>
</evidence>
<evidence type="ECO:0000313" key="4">
    <source>
        <dbReference type="Proteomes" id="UP000255264"/>
    </source>
</evidence>